<feature type="non-terminal residue" evidence="1">
    <location>
        <position position="1"/>
    </location>
</feature>
<proteinExistence type="predicted"/>
<evidence type="ECO:0008006" key="3">
    <source>
        <dbReference type="Google" id="ProtNLM"/>
    </source>
</evidence>
<dbReference type="Proteomes" id="UP000266841">
    <property type="component" value="Unassembled WGS sequence"/>
</dbReference>
<comment type="caution">
    <text evidence="1">The sequence shown here is derived from an EMBL/GenBank/DDBJ whole genome shotgun (WGS) entry which is preliminary data.</text>
</comment>
<gene>
    <name evidence="1" type="ORF">THAOC_15331</name>
</gene>
<reference evidence="1 2" key="1">
    <citation type="journal article" date="2012" name="Genome Biol.">
        <title>Genome and low-iron response of an oceanic diatom adapted to chronic iron limitation.</title>
        <authorList>
            <person name="Lommer M."/>
            <person name="Specht M."/>
            <person name="Roy A.S."/>
            <person name="Kraemer L."/>
            <person name="Andreson R."/>
            <person name="Gutowska M.A."/>
            <person name="Wolf J."/>
            <person name="Bergner S.V."/>
            <person name="Schilhabel M.B."/>
            <person name="Klostermeier U.C."/>
            <person name="Beiko R.G."/>
            <person name="Rosenstiel P."/>
            <person name="Hippler M."/>
            <person name="Laroche J."/>
        </authorList>
    </citation>
    <scope>NUCLEOTIDE SEQUENCE [LARGE SCALE GENOMIC DNA]</scope>
    <source>
        <strain evidence="1 2">CCMP1005</strain>
    </source>
</reference>
<evidence type="ECO:0000313" key="2">
    <source>
        <dbReference type="Proteomes" id="UP000266841"/>
    </source>
</evidence>
<accession>K0T0G7</accession>
<dbReference type="AlphaFoldDB" id="K0T0G7"/>
<protein>
    <recommendedName>
        <fullName evidence="3">PiggyBac transposable element-derived protein domain-containing protein</fullName>
    </recommendedName>
</protein>
<dbReference type="OrthoDB" id="53059at2759"/>
<evidence type="ECO:0000313" key="1">
    <source>
        <dbReference type="EMBL" id="EJK63982.1"/>
    </source>
</evidence>
<name>K0T0G7_THAOC</name>
<dbReference type="EMBL" id="AGNL01017792">
    <property type="protein sequence ID" value="EJK63982.1"/>
    <property type="molecule type" value="Genomic_DNA"/>
</dbReference>
<organism evidence="1 2">
    <name type="scientific">Thalassiosira oceanica</name>
    <name type="common">Marine diatom</name>
    <dbReference type="NCBI Taxonomy" id="159749"/>
    <lineage>
        <taxon>Eukaryota</taxon>
        <taxon>Sar</taxon>
        <taxon>Stramenopiles</taxon>
        <taxon>Ochrophyta</taxon>
        <taxon>Bacillariophyta</taxon>
        <taxon>Coscinodiscophyceae</taxon>
        <taxon>Thalassiosirophycidae</taxon>
        <taxon>Thalassiosirales</taxon>
        <taxon>Thalassiosiraceae</taxon>
        <taxon>Thalassiosira</taxon>
    </lineage>
</organism>
<sequence>WNAKYSERPGVEKMLVVMWDMTGIDAYKFSSAEDQRDTYSKYYAGNKFKGGIGTQLCGYGVTWELWTGHCSDSTYHEESGYLQEQEEFQKRYLVDGEIVRFCNVHDKGYRVRAANERHGNQLTAQPVFGKSDLRFKGRDTLFSASIASDRGGNERTVNVSKRSGYVKRGYQPGMDPVMFNDVWLCWMFMANFMYSPVL</sequence>
<keyword evidence="2" id="KW-1185">Reference proteome</keyword>